<gene>
    <name evidence="1" type="ORF">C1881_09705</name>
</gene>
<organism evidence="1 2">
    <name type="scientific">Slackia isoflavoniconvertens</name>
    <dbReference type="NCBI Taxonomy" id="572010"/>
    <lineage>
        <taxon>Bacteria</taxon>
        <taxon>Bacillati</taxon>
        <taxon>Actinomycetota</taxon>
        <taxon>Coriobacteriia</taxon>
        <taxon>Eggerthellales</taxon>
        <taxon>Eggerthellaceae</taxon>
        <taxon>Slackia</taxon>
    </lineage>
</organism>
<sequence>MALLERSDSYGEMQRVVDYLFKNTPIVERLDVILAAETFDVCADMREIVELLPPGAYTRIALCQQMNSSIAGHGWGYTYGTVE</sequence>
<dbReference type="AlphaFoldDB" id="A0A369L902"/>
<protein>
    <submittedName>
        <fullName evidence="1">Uncharacterized protein</fullName>
    </submittedName>
</protein>
<reference evidence="1 2" key="1">
    <citation type="journal article" date="2018" name="Elife">
        <title>Discovery and characterization of a prevalent human gut bacterial enzyme sufficient for the inactivation of a family of plant toxins.</title>
        <authorList>
            <person name="Koppel N."/>
            <person name="Bisanz J.E."/>
            <person name="Pandelia M.E."/>
            <person name="Turnbaugh P.J."/>
            <person name="Balskus E.P."/>
        </authorList>
    </citation>
    <scope>NUCLEOTIDE SEQUENCE [LARGE SCALE GENOMIC DNA]</scope>
    <source>
        <strain evidence="1 2">OB21 GAM31</strain>
    </source>
</reference>
<evidence type="ECO:0000313" key="2">
    <source>
        <dbReference type="Proteomes" id="UP000253975"/>
    </source>
</evidence>
<evidence type="ECO:0000313" key="1">
    <source>
        <dbReference type="EMBL" id="RDB55199.1"/>
    </source>
</evidence>
<comment type="caution">
    <text evidence="1">The sequence shown here is derived from an EMBL/GenBank/DDBJ whole genome shotgun (WGS) entry which is preliminary data.</text>
</comment>
<dbReference type="EMBL" id="PPTO01000021">
    <property type="protein sequence ID" value="RDB55199.1"/>
    <property type="molecule type" value="Genomic_DNA"/>
</dbReference>
<dbReference type="RefSeq" id="WP_114616324.1">
    <property type="nucleotide sequence ID" value="NZ_DAWAQT010000023.1"/>
</dbReference>
<dbReference type="Proteomes" id="UP000253975">
    <property type="component" value="Unassembled WGS sequence"/>
</dbReference>
<name>A0A369L902_9ACTN</name>
<accession>A0A369L902</accession>
<proteinExistence type="predicted"/>